<dbReference type="Pfam" id="PF09084">
    <property type="entry name" value="NMT1"/>
    <property type="match status" value="1"/>
</dbReference>
<keyword evidence="5" id="KW-0808">Transferase</keyword>
<organism evidence="13">
    <name type="scientific">marine metagenome</name>
    <dbReference type="NCBI Taxonomy" id="408172"/>
    <lineage>
        <taxon>unclassified sequences</taxon>
        <taxon>metagenomes</taxon>
        <taxon>ecological metagenomes</taxon>
    </lineage>
</organism>
<dbReference type="AlphaFoldDB" id="A0A382GYV8"/>
<evidence type="ECO:0000256" key="11">
    <source>
        <dbReference type="ARBA" id="ARBA00048179"/>
    </source>
</evidence>
<dbReference type="GO" id="GO:0016740">
    <property type="term" value="F:transferase activity"/>
    <property type="evidence" value="ECO:0007669"/>
    <property type="project" value="UniProtKB-KW"/>
</dbReference>
<keyword evidence="9" id="KW-0408">Iron</keyword>
<evidence type="ECO:0000256" key="10">
    <source>
        <dbReference type="ARBA" id="ARBA00033171"/>
    </source>
</evidence>
<dbReference type="InterPro" id="IPR015168">
    <property type="entry name" value="SsuA/THI5"/>
</dbReference>
<evidence type="ECO:0000256" key="6">
    <source>
        <dbReference type="ARBA" id="ARBA00022723"/>
    </source>
</evidence>
<feature type="domain" description="SsuA/THI5-like" evidence="12">
    <location>
        <begin position="17"/>
        <end position="114"/>
    </location>
</feature>
<dbReference type="PANTHER" id="PTHR31528">
    <property type="entry name" value="4-AMINO-5-HYDROXYMETHYL-2-METHYLPYRIMIDINE PHOSPHATE SYNTHASE THI11-RELATED"/>
    <property type="match status" value="1"/>
</dbReference>
<evidence type="ECO:0000256" key="9">
    <source>
        <dbReference type="ARBA" id="ARBA00023004"/>
    </source>
</evidence>
<proteinExistence type="inferred from homology"/>
<evidence type="ECO:0000256" key="1">
    <source>
        <dbReference type="ARBA" id="ARBA00003469"/>
    </source>
</evidence>
<comment type="pathway">
    <text evidence="2">Cofactor biosynthesis; thiamine diphosphate biosynthesis.</text>
</comment>
<evidence type="ECO:0000256" key="8">
    <source>
        <dbReference type="ARBA" id="ARBA00022977"/>
    </source>
</evidence>
<evidence type="ECO:0000256" key="2">
    <source>
        <dbReference type="ARBA" id="ARBA00004948"/>
    </source>
</evidence>
<feature type="non-terminal residue" evidence="13">
    <location>
        <position position="115"/>
    </location>
</feature>
<comment type="subunit">
    <text evidence="4">Homodimer.</text>
</comment>
<dbReference type="GO" id="GO:0009228">
    <property type="term" value="P:thiamine biosynthetic process"/>
    <property type="evidence" value="ECO:0007669"/>
    <property type="project" value="UniProtKB-KW"/>
</dbReference>
<dbReference type="Gene3D" id="3.40.190.10">
    <property type="entry name" value="Periplasmic binding protein-like II"/>
    <property type="match status" value="2"/>
</dbReference>
<evidence type="ECO:0000256" key="3">
    <source>
        <dbReference type="ARBA" id="ARBA00009406"/>
    </source>
</evidence>
<dbReference type="InterPro" id="IPR027939">
    <property type="entry name" value="NMT1/THI5"/>
</dbReference>
<evidence type="ECO:0000256" key="4">
    <source>
        <dbReference type="ARBA" id="ARBA00011738"/>
    </source>
</evidence>
<gene>
    <name evidence="13" type="ORF">METZ01_LOCUS232215</name>
</gene>
<name>A0A382GYV8_9ZZZZ</name>
<keyword evidence="6" id="KW-0479">Metal-binding</keyword>
<dbReference type="PANTHER" id="PTHR31528:SF1">
    <property type="entry name" value="4-AMINO-5-HYDROXYMETHYL-2-METHYLPYRIMIDINE PHOSPHATE SYNTHASE THI11-RELATED"/>
    <property type="match status" value="1"/>
</dbReference>
<evidence type="ECO:0000256" key="7">
    <source>
        <dbReference type="ARBA" id="ARBA00022898"/>
    </source>
</evidence>
<keyword evidence="7" id="KW-0663">Pyridoxal phosphate</keyword>
<comment type="catalytic activity">
    <reaction evidence="11">
        <text>N(6)-(pyridoxal phosphate)-L-lysyl-[4-amino-5-hydroxymethyl-2-methylpyrimidine phosphate synthase] + L-histidyl-[4-amino-5-hydroxymethyl-2-methylpyrimidine phosphate synthase] + 2 Fe(3+) + 4 H2O = L-lysyl-[4-amino-5-hydroxymethyl-2-methylpyrimidine phosphate synthase] + (2S)-2-amino-5-hydroxy-4-oxopentanoyl-[4-amino-5-hydroxymethyl-2-methylpyrimidine phosphate synthase] + 4-amino-2-methyl-5-(phosphooxymethyl)pyrimidine + 3-oxopropanoate + 2 Fe(2+) + 2 H(+)</text>
        <dbReference type="Rhea" id="RHEA:65756"/>
        <dbReference type="Rhea" id="RHEA-COMP:16892"/>
        <dbReference type="Rhea" id="RHEA-COMP:16893"/>
        <dbReference type="Rhea" id="RHEA-COMP:16894"/>
        <dbReference type="Rhea" id="RHEA-COMP:16895"/>
        <dbReference type="ChEBI" id="CHEBI:15377"/>
        <dbReference type="ChEBI" id="CHEBI:15378"/>
        <dbReference type="ChEBI" id="CHEBI:29033"/>
        <dbReference type="ChEBI" id="CHEBI:29034"/>
        <dbReference type="ChEBI" id="CHEBI:29969"/>
        <dbReference type="ChEBI" id="CHEBI:29979"/>
        <dbReference type="ChEBI" id="CHEBI:33190"/>
        <dbReference type="ChEBI" id="CHEBI:58354"/>
        <dbReference type="ChEBI" id="CHEBI:143915"/>
        <dbReference type="ChEBI" id="CHEBI:157692"/>
    </reaction>
    <physiologicalReaction direction="left-to-right" evidence="11">
        <dbReference type="Rhea" id="RHEA:65757"/>
    </physiologicalReaction>
</comment>
<protein>
    <recommendedName>
        <fullName evidence="10">Thiamine pyrimidine synthase</fullName>
    </recommendedName>
</protein>
<evidence type="ECO:0000256" key="5">
    <source>
        <dbReference type="ARBA" id="ARBA00022679"/>
    </source>
</evidence>
<comment type="function">
    <text evidence="1">Responsible for the formation of the pyrimidine heterocycle in the thiamine biosynthesis pathway. Catalyzes the formation of hydroxymethylpyrimidine phosphate (HMP-P) from histidine and pyridoxal phosphate (PLP). The protein uses PLP and the active site histidine to form HMP-P, generating an inactive enzyme. The enzyme can only undergo a single turnover, which suggests it is a suicide enzyme.</text>
</comment>
<evidence type="ECO:0000259" key="12">
    <source>
        <dbReference type="Pfam" id="PF09084"/>
    </source>
</evidence>
<accession>A0A382GYV8</accession>
<dbReference type="GO" id="GO:0046872">
    <property type="term" value="F:metal ion binding"/>
    <property type="evidence" value="ECO:0007669"/>
    <property type="project" value="UniProtKB-KW"/>
</dbReference>
<sequence length="115" mass="12880">MNKPIILYENMRTVVYVPFYMAIERGDWAAMDIDVAVELSASTSETAQGLIDGRVDVAWGGPMRVMLHHDRDRDCPLVCFAQVVARDPSIIVGREENDQFHFANLVGKRVGVVSE</sequence>
<comment type="similarity">
    <text evidence="3">Belongs to the NMT1/THI5 family.</text>
</comment>
<dbReference type="SUPFAM" id="SSF53850">
    <property type="entry name" value="Periplasmic binding protein-like II"/>
    <property type="match status" value="1"/>
</dbReference>
<dbReference type="EMBL" id="UINC01057800">
    <property type="protein sequence ID" value="SVB79361.1"/>
    <property type="molecule type" value="Genomic_DNA"/>
</dbReference>
<keyword evidence="8" id="KW-0784">Thiamine biosynthesis</keyword>
<evidence type="ECO:0000313" key="13">
    <source>
        <dbReference type="EMBL" id="SVB79361.1"/>
    </source>
</evidence>
<reference evidence="13" key="1">
    <citation type="submission" date="2018-05" db="EMBL/GenBank/DDBJ databases">
        <authorList>
            <person name="Lanie J.A."/>
            <person name="Ng W.-L."/>
            <person name="Kazmierczak K.M."/>
            <person name="Andrzejewski T.M."/>
            <person name="Davidsen T.M."/>
            <person name="Wayne K.J."/>
            <person name="Tettelin H."/>
            <person name="Glass J.I."/>
            <person name="Rusch D."/>
            <person name="Podicherti R."/>
            <person name="Tsui H.-C.T."/>
            <person name="Winkler M.E."/>
        </authorList>
    </citation>
    <scope>NUCLEOTIDE SEQUENCE</scope>
</reference>